<dbReference type="InterPro" id="IPR039420">
    <property type="entry name" value="WalR-like"/>
</dbReference>
<dbReference type="SMART" id="SM00448">
    <property type="entry name" value="REC"/>
    <property type="match status" value="1"/>
</dbReference>
<dbReference type="Gene3D" id="1.10.10.10">
    <property type="entry name" value="Winged helix-like DNA-binding domain superfamily/Winged helix DNA-binding domain"/>
    <property type="match status" value="1"/>
</dbReference>
<dbReference type="Pfam" id="PF00072">
    <property type="entry name" value="Response_reg"/>
    <property type="match status" value="1"/>
</dbReference>
<feature type="compositionally biased region" description="Basic and acidic residues" evidence="6">
    <location>
        <begin position="142"/>
        <end position="160"/>
    </location>
</feature>
<accession>A0A7W7IAA2</accession>
<feature type="compositionally biased region" description="Basic and acidic residues" evidence="6">
    <location>
        <begin position="168"/>
        <end position="187"/>
    </location>
</feature>
<dbReference type="Proteomes" id="UP001501427">
    <property type="component" value="Unassembled WGS sequence"/>
</dbReference>
<dbReference type="InterPro" id="IPR036388">
    <property type="entry name" value="WH-like_DNA-bd_sf"/>
</dbReference>
<comment type="caution">
    <text evidence="10">The sequence shown here is derived from an EMBL/GenBank/DDBJ whole genome shotgun (WGS) entry which is preliminary data.</text>
</comment>
<reference evidence="12" key="2">
    <citation type="journal article" date="2019" name="Int. J. Syst. Evol. Microbiol.">
        <title>The Global Catalogue of Microorganisms (GCM) 10K type strain sequencing project: providing services to taxonomists for standard genome sequencing and annotation.</title>
        <authorList>
            <consortium name="The Broad Institute Genomics Platform"/>
            <consortium name="The Broad Institute Genome Sequencing Center for Infectious Disease"/>
            <person name="Wu L."/>
            <person name="Ma J."/>
        </authorList>
    </citation>
    <scope>NUCLEOTIDE SEQUENCE [LARGE SCALE GENOMIC DNA]</scope>
    <source>
        <strain evidence="12">JCM 10667</strain>
    </source>
</reference>
<evidence type="ECO:0000256" key="3">
    <source>
        <dbReference type="ARBA" id="ARBA00023125"/>
    </source>
</evidence>
<evidence type="ECO:0000256" key="2">
    <source>
        <dbReference type="ARBA" id="ARBA00023015"/>
    </source>
</evidence>
<sequence>MVAPRVVVVDDNVVVRSGLVSLVEASGAEVVGEAGDGRTAIELVDRLNPDLVLLDVQMPLLDGVAAAEVLSAKTRVIMLTYTDDPKVVRAAIGKGAVGYLVHGTFTPEELTAAVHGVVDGSNPLSPAAVSALVGAVRGDSQSARDPEGARDPREPRESRSAPESGGDDGPRAVREKPAGRDRYVPATRRDGDFGLSAREADVMALIARGRSNGQIAQQLFLAEKTVKNHVNRIYAKLGVTSRAAAIAQWIGTSEEGDG</sequence>
<dbReference type="Gene3D" id="3.40.50.2300">
    <property type="match status" value="1"/>
</dbReference>
<dbReference type="CDD" id="cd06170">
    <property type="entry name" value="LuxR_C_like"/>
    <property type="match status" value="1"/>
</dbReference>
<dbReference type="InterPro" id="IPR058245">
    <property type="entry name" value="NreC/VraR/RcsB-like_REC"/>
</dbReference>
<dbReference type="PANTHER" id="PTHR43214:SF24">
    <property type="entry name" value="TRANSCRIPTIONAL REGULATORY PROTEIN NARL-RELATED"/>
    <property type="match status" value="1"/>
</dbReference>
<dbReference type="SUPFAM" id="SSF52172">
    <property type="entry name" value="CheY-like"/>
    <property type="match status" value="1"/>
</dbReference>
<dbReference type="InterPro" id="IPR001789">
    <property type="entry name" value="Sig_transdc_resp-reg_receiver"/>
</dbReference>
<feature type="domain" description="HTH luxR-type" evidence="7">
    <location>
        <begin position="188"/>
        <end position="253"/>
    </location>
</feature>
<keyword evidence="2" id="KW-0805">Transcription regulation</keyword>
<proteinExistence type="predicted"/>
<dbReference type="PROSITE" id="PS50110">
    <property type="entry name" value="RESPONSE_REGULATORY"/>
    <property type="match status" value="1"/>
</dbReference>
<dbReference type="GO" id="GO:0006355">
    <property type="term" value="P:regulation of DNA-templated transcription"/>
    <property type="evidence" value="ECO:0007669"/>
    <property type="project" value="InterPro"/>
</dbReference>
<evidence type="ECO:0000256" key="6">
    <source>
        <dbReference type="SAM" id="MobiDB-lite"/>
    </source>
</evidence>
<dbReference type="PRINTS" id="PR00038">
    <property type="entry name" value="HTHLUXR"/>
</dbReference>
<dbReference type="RefSeq" id="WP_184881307.1">
    <property type="nucleotide sequence ID" value="NZ_BAAAHD010000027.1"/>
</dbReference>
<evidence type="ECO:0000256" key="1">
    <source>
        <dbReference type="ARBA" id="ARBA00022553"/>
    </source>
</evidence>
<dbReference type="AlphaFoldDB" id="A0A7W7IAA2"/>
<dbReference type="Pfam" id="PF00196">
    <property type="entry name" value="GerE"/>
    <property type="match status" value="1"/>
</dbReference>
<gene>
    <name evidence="10" type="ORF">F4557_001714</name>
    <name evidence="9" type="ORF">GCM10009546_35800</name>
</gene>
<dbReference type="CDD" id="cd17535">
    <property type="entry name" value="REC_NarL-like"/>
    <property type="match status" value="1"/>
</dbReference>
<dbReference type="PROSITE" id="PS00622">
    <property type="entry name" value="HTH_LUXR_1"/>
    <property type="match status" value="1"/>
</dbReference>
<dbReference type="InterPro" id="IPR016032">
    <property type="entry name" value="Sig_transdc_resp-reg_C-effctor"/>
</dbReference>
<keyword evidence="3 10" id="KW-0238">DNA-binding</keyword>
<organism evidence="10 11">
    <name type="scientific">Actinomadura livida</name>
    <dbReference type="NCBI Taxonomy" id="79909"/>
    <lineage>
        <taxon>Bacteria</taxon>
        <taxon>Bacillati</taxon>
        <taxon>Actinomycetota</taxon>
        <taxon>Actinomycetes</taxon>
        <taxon>Streptosporangiales</taxon>
        <taxon>Thermomonosporaceae</taxon>
        <taxon>Actinomadura</taxon>
    </lineage>
</organism>
<evidence type="ECO:0000313" key="11">
    <source>
        <dbReference type="Proteomes" id="UP000549343"/>
    </source>
</evidence>
<feature type="region of interest" description="Disordered" evidence="6">
    <location>
        <begin position="136"/>
        <end position="187"/>
    </location>
</feature>
<evidence type="ECO:0000313" key="12">
    <source>
        <dbReference type="Proteomes" id="UP001501427"/>
    </source>
</evidence>
<dbReference type="PANTHER" id="PTHR43214">
    <property type="entry name" value="TWO-COMPONENT RESPONSE REGULATOR"/>
    <property type="match status" value="1"/>
</dbReference>
<evidence type="ECO:0000256" key="4">
    <source>
        <dbReference type="ARBA" id="ARBA00023163"/>
    </source>
</evidence>
<reference evidence="9" key="4">
    <citation type="submission" date="2023-12" db="EMBL/GenBank/DDBJ databases">
        <authorList>
            <person name="Sun Q."/>
            <person name="Inoue M."/>
        </authorList>
    </citation>
    <scope>NUCLEOTIDE SEQUENCE</scope>
    <source>
        <strain evidence="9">JCM 10667</strain>
    </source>
</reference>
<dbReference type="InterPro" id="IPR011006">
    <property type="entry name" value="CheY-like_superfamily"/>
</dbReference>
<name>A0A7W7IAA2_9ACTN</name>
<dbReference type="GO" id="GO:0003677">
    <property type="term" value="F:DNA binding"/>
    <property type="evidence" value="ECO:0007669"/>
    <property type="project" value="UniProtKB-KW"/>
</dbReference>
<protein>
    <submittedName>
        <fullName evidence="10">DNA-binding NarL/FixJ family response regulator</fullName>
    </submittedName>
    <submittedName>
        <fullName evidence="9">Response regulator transcription factor</fullName>
    </submittedName>
</protein>
<keyword evidence="4" id="KW-0804">Transcription</keyword>
<evidence type="ECO:0000256" key="5">
    <source>
        <dbReference type="PROSITE-ProRule" id="PRU00169"/>
    </source>
</evidence>
<evidence type="ECO:0000313" key="9">
    <source>
        <dbReference type="EMBL" id="GAA0569823.1"/>
    </source>
</evidence>
<feature type="modified residue" description="4-aspartylphosphate" evidence="5">
    <location>
        <position position="55"/>
    </location>
</feature>
<dbReference type="SUPFAM" id="SSF46894">
    <property type="entry name" value="C-terminal effector domain of the bipartite response regulators"/>
    <property type="match status" value="1"/>
</dbReference>
<dbReference type="InterPro" id="IPR000792">
    <property type="entry name" value="Tscrpt_reg_LuxR_C"/>
</dbReference>
<dbReference type="EMBL" id="BAAAHD010000027">
    <property type="protein sequence ID" value="GAA0569823.1"/>
    <property type="molecule type" value="Genomic_DNA"/>
</dbReference>
<keyword evidence="1 5" id="KW-0597">Phosphoprotein</keyword>
<keyword evidence="12" id="KW-1185">Reference proteome</keyword>
<feature type="domain" description="Response regulatory" evidence="8">
    <location>
        <begin position="5"/>
        <end position="117"/>
    </location>
</feature>
<dbReference type="Proteomes" id="UP000549343">
    <property type="component" value="Unassembled WGS sequence"/>
</dbReference>
<dbReference type="SMART" id="SM00421">
    <property type="entry name" value="HTH_LUXR"/>
    <property type="match status" value="1"/>
</dbReference>
<evidence type="ECO:0000313" key="10">
    <source>
        <dbReference type="EMBL" id="MBB4773296.1"/>
    </source>
</evidence>
<reference evidence="10 11" key="3">
    <citation type="submission" date="2020-08" db="EMBL/GenBank/DDBJ databases">
        <title>Sequencing the genomes of 1000 actinobacteria strains.</title>
        <authorList>
            <person name="Klenk H.-P."/>
        </authorList>
    </citation>
    <scope>NUCLEOTIDE SEQUENCE [LARGE SCALE GENOMIC DNA]</scope>
    <source>
        <strain evidence="10 11">DSM 44772</strain>
    </source>
</reference>
<dbReference type="PROSITE" id="PS50043">
    <property type="entry name" value="HTH_LUXR_2"/>
    <property type="match status" value="1"/>
</dbReference>
<dbReference type="EMBL" id="JACHMV010000001">
    <property type="protein sequence ID" value="MBB4773296.1"/>
    <property type="molecule type" value="Genomic_DNA"/>
</dbReference>
<dbReference type="GO" id="GO:0000160">
    <property type="term" value="P:phosphorelay signal transduction system"/>
    <property type="evidence" value="ECO:0007669"/>
    <property type="project" value="InterPro"/>
</dbReference>
<evidence type="ECO:0000259" key="7">
    <source>
        <dbReference type="PROSITE" id="PS50043"/>
    </source>
</evidence>
<evidence type="ECO:0000259" key="8">
    <source>
        <dbReference type="PROSITE" id="PS50110"/>
    </source>
</evidence>
<reference evidence="9" key="1">
    <citation type="journal article" date="2014" name="Int. J. Syst. Evol. Microbiol.">
        <title>Complete genome of a new Firmicutes species belonging to the dominant human colonic microbiota ('Ruminococcus bicirculans') reveals two chromosomes and a selective capacity to utilize plant glucans.</title>
        <authorList>
            <consortium name="NISC Comparative Sequencing Program"/>
            <person name="Wegmann U."/>
            <person name="Louis P."/>
            <person name="Goesmann A."/>
            <person name="Henrissat B."/>
            <person name="Duncan S.H."/>
            <person name="Flint H.J."/>
        </authorList>
    </citation>
    <scope>NUCLEOTIDE SEQUENCE</scope>
    <source>
        <strain evidence="9">JCM 10667</strain>
    </source>
</reference>